<evidence type="ECO:0000313" key="3">
    <source>
        <dbReference type="Proteomes" id="UP000536711"/>
    </source>
</evidence>
<reference evidence="2 3" key="1">
    <citation type="submission" date="2020-01" db="EMBL/GenBank/DDBJ databases">
        <title>Identification and distribution of gene clusters putatively required for synthesis of sphingolipid metabolism inhibitors in phylogenetically diverse species of the filamentous fungus Fusarium.</title>
        <authorList>
            <person name="Kim H.-S."/>
            <person name="Busman M."/>
            <person name="Brown D.W."/>
            <person name="Divon H."/>
            <person name="Uhlig S."/>
            <person name="Proctor R.H."/>
        </authorList>
    </citation>
    <scope>NUCLEOTIDE SEQUENCE [LARGE SCALE GENOMIC DNA]</scope>
    <source>
        <strain evidence="2 3">NRRL 13308</strain>
    </source>
</reference>
<gene>
    <name evidence="2" type="ORF">FACUT_6904</name>
</gene>
<protein>
    <submittedName>
        <fullName evidence="2">Meiosis mei2</fullName>
    </submittedName>
</protein>
<name>A0A8H4NFH5_9HYPO</name>
<keyword evidence="3" id="KW-1185">Reference proteome</keyword>
<proteinExistence type="predicted"/>
<dbReference type="EMBL" id="JAADJF010000167">
    <property type="protein sequence ID" value="KAF4435764.1"/>
    <property type="molecule type" value="Genomic_DNA"/>
</dbReference>
<accession>A0A8H4NFH5</accession>
<sequence>MGFTASSRRSSRSVAASRRMPRRPTWSTRSDWLRSKLRRLKAKFKVRRRLKKDASAAPNVAHEALGLVSLERVCKNIHGQHFGPPAMAPDNLVSQRDAGFAIPNGFGRVDPRRGAGRYGRGSRGLNTPSIFCFLYSVLASGPGCVGLTARTIVRDLHSATPTQPGL</sequence>
<dbReference type="Proteomes" id="UP000536711">
    <property type="component" value="Unassembled WGS sequence"/>
</dbReference>
<organism evidence="2 3">
    <name type="scientific">Fusarium acutatum</name>
    <dbReference type="NCBI Taxonomy" id="78861"/>
    <lineage>
        <taxon>Eukaryota</taxon>
        <taxon>Fungi</taxon>
        <taxon>Dikarya</taxon>
        <taxon>Ascomycota</taxon>
        <taxon>Pezizomycotina</taxon>
        <taxon>Sordariomycetes</taxon>
        <taxon>Hypocreomycetidae</taxon>
        <taxon>Hypocreales</taxon>
        <taxon>Nectriaceae</taxon>
        <taxon>Fusarium</taxon>
        <taxon>Fusarium fujikuroi species complex</taxon>
    </lineage>
</organism>
<evidence type="ECO:0000313" key="2">
    <source>
        <dbReference type="EMBL" id="KAF4435764.1"/>
    </source>
</evidence>
<feature type="region of interest" description="Disordered" evidence="1">
    <location>
        <begin position="1"/>
        <end position="27"/>
    </location>
</feature>
<evidence type="ECO:0000256" key="1">
    <source>
        <dbReference type="SAM" id="MobiDB-lite"/>
    </source>
</evidence>
<feature type="compositionally biased region" description="Low complexity" evidence="1">
    <location>
        <begin position="1"/>
        <end position="18"/>
    </location>
</feature>
<comment type="caution">
    <text evidence="2">The sequence shown here is derived from an EMBL/GenBank/DDBJ whole genome shotgun (WGS) entry which is preliminary data.</text>
</comment>
<dbReference type="AlphaFoldDB" id="A0A8H4NFH5"/>